<keyword evidence="3" id="KW-0720">Serine protease</keyword>
<evidence type="ECO:0000256" key="2">
    <source>
        <dbReference type="ARBA" id="ARBA00022801"/>
    </source>
</evidence>
<dbReference type="Pfam" id="PF00082">
    <property type="entry name" value="Peptidase_S8"/>
    <property type="match status" value="1"/>
</dbReference>
<dbReference type="PROSITE" id="PS51892">
    <property type="entry name" value="SUBTILASE"/>
    <property type="match status" value="1"/>
</dbReference>
<dbReference type="InterPro" id="IPR023828">
    <property type="entry name" value="Peptidase_S8_Ser-AS"/>
</dbReference>
<dbReference type="AlphaFoldDB" id="A0A445JX94"/>
<feature type="domain" description="Peptidase S8/S53" evidence="5">
    <location>
        <begin position="181"/>
        <end position="283"/>
    </location>
</feature>
<dbReference type="Gene3D" id="3.40.50.200">
    <property type="entry name" value="Peptidase S8/S53 domain"/>
    <property type="match status" value="1"/>
</dbReference>
<dbReference type="Gene3D" id="3.30.200.20">
    <property type="entry name" value="Phosphorylase Kinase, domain 1"/>
    <property type="match status" value="1"/>
</dbReference>
<comment type="similarity">
    <text evidence="4">Belongs to the peptidase S8 family.</text>
</comment>
<dbReference type="GO" id="GO:0006508">
    <property type="term" value="P:proteolysis"/>
    <property type="evidence" value="ECO:0007669"/>
    <property type="project" value="UniProtKB-KW"/>
</dbReference>
<dbReference type="InterPro" id="IPR036852">
    <property type="entry name" value="Peptidase_S8/S53_dom_sf"/>
</dbReference>
<keyword evidence="7" id="KW-1185">Reference proteome</keyword>
<keyword evidence="1" id="KW-0645">Protease</keyword>
<dbReference type="PANTHER" id="PTHR44272">
    <property type="entry name" value="DNAJ DOMAIN (PROKARYOTIC HEAT SHOCK PROTEIN)"/>
    <property type="match status" value="1"/>
</dbReference>
<evidence type="ECO:0000256" key="3">
    <source>
        <dbReference type="ARBA" id="ARBA00022825"/>
    </source>
</evidence>
<dbReference type="EMBL" id="QZWG01000007">
    <property type="protein sequence ID" value="RZC03111.1"/>
    <property type="molecule type" value="Genomic_DNA"/>
</dbReference>
<proteinExistence type="inferred from homology"/>
<organism evidence="6 7">
    <name type="scientific">Glycine soja</name>
    <name type="common">Wild soybean</name>
    <dbReference type="NCBI Taxonomy" id="3848"/>
    <lineage>
        <taxon>Eukaryota</taxon>
        <taxon>Viridiplantae</taxon>
        <taxon>Streptophyta</taxon>
        <taxon>Embryophyta</taxon>
        <taxon>Tracheophyta</taxon>
        <taxon>Spermatophyta</taxon>
        <taxon>Magnoliopsida</taxon>
        <taxon>eudicotyledons</taxon>
        <taxon>Gunneridae</taxon>
        <taxon>Pentapetalae</taxon>
        <taxon>rosids</taxon>
        <taxon>fabids</taxon>
        <taxon>Fabales</taxon>
        <taxon>Fabaceae</taxon>
        <taxon>Papilionoideae</taxon>
        <taxon>50 kb inversion clade</taxon>
        <taxon>NPAAA clade</taxon>
        <taxon>indigoferoid/millettioid clade</taxon>
        <taxon>Phaseoleae</taxon>
        <taxon>Glycine</taxon>
        <taxon>Glycine subgen. Soja</taxon>
    </lineage>
</organism>
<comment type="caution">
    <text evidence="4">Lacks conserved residue(s) required for the propagation of feature annotation.</text>
</comment>
<gene>
    <name evidence="6" type="ORF">D0Y65_017970</name>
</gene>
<evidence type="ECO:0000259" key="5">
    <source>
        <dbReference type="Pfam" id="PF00082"/>
    </source>
</evidence>
<dbReference type="PROSITE" id="PS00138">
    <property type="entry name" value="SUBTILASE_SER"/>
    <property type="match status" value="1"/>
</dbReference>
<name>A0A445JX94_GLYSO</name>
<evidence type="ECO:0000313" key="7">
    <source>
        <dbReference type="Proteomes" id="UP000289340"/>
    </source>
</evidence>
<dbReference type="Gene3D" id="3.50.30.30">
    <property type="match status" value="1"/>
</dbReference>
<dbReference type="GO" id="GO:0004252">
    <property type="term" value="F:serine-type endopeptidase activity"/>
    <property type="evidence" value="ECO:0007669"/>
    <property type="project" value="InterPro"/>
</dbReference>
<dbReference type="EC" id="3.6.1.1" evidence="6"/>
<comment type="caution">
    <text evidence="6">The sequence shown here is derived from an EMBL/GenBank/DDBJ whole genome shotgun (WGS) entry which is preliminary data.</text>
</comment>
<dbReference type="SUPFAM" id="SSF52743">
    <property type="entry name" value="Subtilisin-like"/>
    <property type="match status" value="1"/>
</dbReference>
<keyword evidence="2 6" id="KW-0378">Hydrolase</keyword>
<dbReference type="InterPro" id="IPR011009">
    <property type="entry name" value="Kinase-like_dom_sf"/>
</dbReference>
<evidence type="ECO:0000256" key="1">
    <source>
        <dbReference type="ARBA" id="ARBA00022670"/>
    </source>
</evidence>
<accession>A0A445JX94</accession>
<dbReference type="GO" id="GO:0004427">
    <property type="term" value="F:inorganic diphosphate phosphatase activity"/>
    <property type="evidence" value="ECO:0007669"/>
    <property type="project" value="UniProtKB-EC"/>
</dbReference>
<evidence type="ECO:0000256" key="4">
    <source>
        <dbReference type="PROSITE-ProRule" id="PRU01240"/>
    </source>
</evidence>
<dbReference type="Proteomes" id="UP000289340">
    <property type="component" value="Chromosome 7"/>
</dbReference>
<evidence type="ECO:0000313" key="6">
    <source>
        <dbReference type="EMBL" id="RZC03111.1"/>
    </source>
</evidence>
<reference evidence="6 7" key="1">
    <citation type="submission" date="2018-09" db="EMBL/GenBank/DDBJ databases">
        <title>A high-quality reference genome of wild soybean provides a powerful tool to mine soybean genomes.</title>
        <authorList>
            <person name="Xie M."/>
            <person name="Chung C.Y.L."/>
            <person name="Li M.-W."/>
            <person name="Wong F.-L."/>
            <person name="Chan T.-F."/>
            <person name="Lam H.-M."/>
        </authorList>
    </citation>
    <scope>NUCLEOTIDE SEQUENCE [LARGE SCALE GENOMIC DNA]</scope>
    <source>
        <strain evidence="7">cv. W05</strain>
        <tissue evidence="6">Hypocotyl of etiolated seedlings</tissue>
    </source>
</reference>
<dbReference type="SUPFAM" id="SSF56112">
    <property type="entry name" value="Protein kinase-like (PK-like)"/>
    <property type="match status" value="1"/>
</dbReference>
<protein>
    <submittedName>
        <fullName evidence="6">Chaperone protein dnaJ 15 isoform B</fullName>
        <ecNumber evidence="6">3.6.1.1</ecNumber>
    </submittedName>
</protein>
<sequence length="395" mass="42746">MTVLDLRCSTYTYQALDADSMDMEIDLSNLGTVNTMFTALFSKMGVPIKTTISANVLEEALNGTEDSEKTGKVTSAGMYFLHFQVYRMDSTVNALAMAKDPEGAFFKRLEGLQPCEVSELKPGTHIFAVYGDNFFKSASYMIEADASSVIKYAKSHKKPTTTIKFQRTFVGIKPAPAVTIYFSRGPSASYHGVLKPDIMAPSSNVLAAYVPTELVATIGNKVMLSSGYNLLSGTSMACPHASGVAALLKAAHTKWSAAAIRSALVTTASPLDNTQNPIRDYGYPSQYASPLAIGAGLCQQKSEGVDRPQWSTFSHVNYSGSLSSTFGSKVSNNCDDSVLDTSELEKVSLEATILAVKKLDKRVSNHQTNDEFLELINSIDIIRHPNIVELIGYCA</sequence>
<dbReference type="PANTHER" id="PTHR44272:SF3">
    <property type="entry name" value="J DOMAIN-CONTAINING PROTEIN"/>
    <property type="match status" value="1"/>
</dbReference>
<dbReference type="InterPro" id="IPR052812">
    <property type="entry name" value="Plant_DnaJ_domain"/>
</dbReference>
<dbReference type="InterPro" id="IPR000209">
    <property type="entry name" value="Peptidase_S8/S53_dom"/>
</dbReference>